<evidence type="ECO:0000313" key="2">
    <source>
        <dbReference type="Proteomes" id="UP001454036"/>
    </source>
</evidence>
<reference evidence="1 2" key="1">
    <citation type="submission" date="2024-01" db="EMBL/GenBank/DDBJ databases">
        <title>The complete chloroplast genome sequence of Lithospermum erythrorhizon: insights into the phylogenetic relationship among Boraginaceae species and the maternal lineages of purple gromwells.</title>
        <authorList>
            <person name="Okada T."/>
            <person name="Watanabe K."/>
        </authorList>
    </citation>
    <scope>NUCLEOTIDE SEQUENCE [LARGE SCALE GENOMIC DNA]</scope>
</reference>
<dbReference type="EMBL" id="BAABME010003023">
    <property type="protein sequence ID" value="GAA0157090.1"/>
    <property type="molecule type" value="Genomic_DNA"/>
</dbReference>
<organism evidence="1 2">
    <name type="scientific">Lithospermum erythrorhizon</name>
    <name type="common">Purple gromwell</name>
    <name type="synonym">Lithospermum officinale var. erythrorhizon</name>
    <dbReference type="NCBI Taxonomy" id="34254"/>
    <lineage>
        <taxon>Eukaryota</taxon>
        <taxon>Viridiplantae</taxon>
        <taxon>Streptophyta</taxon>
        <taxon>Embryophyta</taxon>
        <taxon>Tracheophyta</taxon>
        <taxon>Spermatophyta</taxon>
        <taxon>Magnoliopsida</taxon>
        <taxon>eudicotyledons</taxon>
        <taxon>Gunneridae</taxon>
        <taxon>Pentapetalae</taxon>
        <taxon>asterids</taxon>
        <taxon>lamiids</taxon>
        <taxon>Boraginales</taxon>
        <taxon>Boraginaceae</taxon>
        <taxon>Boraginoideae</taxon>
        <taxon>Lithospermeae</taxon>
        <taxon>Lithospermum</taxon>
    </lineage>
</organism>
<keyword evidence="2" id="KW-1185">Reference proteome</keyword>
<evidence type="ECO:0000313" key="1">
    <source>
        <dbReference type="EMBL" id="GAA0157090.1"/>
    </source>
</evidence>
<comment type="caution">
    <text evidence="1">The sequence shown here is derived from an EMBL/GenBank/DDBJ whole genome shotgun (WGS) entry which is preliminary data.</text>
</comment>
<dbReference type="Proteomes" id="UP001454036">
    <property type="component" value="Unassembled WGS sequence"/>
</dbReference>
<name>A0AAV3PZK3_LITER</name>
<dbReference type="AlphaFoldDB" id="A0AAV3PZK3"/>
<protein>
    <submittedName>
        <fullName evidence="1">Uncharacterized protein</fullName>
    </submittedName>
</protein>
<accession>A0AAV3PZK3</accession>
<sequence>MRNYYTNITLVLWVQVNGGRVLSASIHRGITKGLVVCRWRALALARRRRRSRSREMSPRSLRCTDPHALGLQSGITGTRRCCLFSGGARPITRSPCENRGDKGFKKEESPRKGRYLLWKGLIVKNCSLRPTRGQGLENGEYQRRDEDSP</sequence>
<proteinExistence type="predicted"/>
<gene>
    <name evidence="1" type="ORF">LIER_14429</name>
</gene>